<comment type="caution">
    <text evidence="2">The sequence shown here is derived from an EMBL/GenBank/DDBJ whole genome shotgun (WGS) entry which is preliminary data.</text>
</comment>
<protein>
    <recommendedName>
        <fullName evidence="4">Glycosyl hydrolase</fullName>
    </recommendedName>
</protein>
<sequence>MALAPALPLLAAPASAAKPAVNPAESPFTHLAFRNLGPAVAGGRVTAIAGIPGNPRVFYVGAASGGVWKTVDGGLHFTSIFGKEGTSSIGAVALAPSNPNIVWVGTGEANIRSDVIGGDGVYVSTDAGQSFKRVLDEHGQVGRILIDPQNPEHVLVAVLGNPWKPNAARGVFETTDGGKTWHKSLFVNDGTGAVDLAWAPSNPKVVFAATWQANRTPWTLNDGGPGSGIWRSNDGGATWTELHDGLPKGPLGRIGLAVAPSQPDLVYALVEAKRGEGLLFSSNDLGEHWHRVSDNYALDVRPFYFSTLAVAPNDPQRVYFNSFYLMVSNNGGKTAKPLDKSVHVDHHALWIDPTDPNRILEGNDGGAYASLDGGKTWRFLDDLPIEQVYAIATDNRKPFDVCVGLQDNSGWCGPSNTMADNVISAYDWYTVVGGDGEYAVPAPSDADVIYSNAEDGATMRFDRRTKLSRFAMPYLHGPGAVNDLETRNQKYRFNWTAPIAVDPNDAKTVYLGANVLFKSTDGGLDWTVDSPDLTRNDKSKQLNSGGPVNKDISGAETYDTIQSIAIAPQNPEVIWVGTDDGLVQVTRDGGKTWHDVTPGGVPKWARVYQIGASPFTLGTAYLSFDAHMLADNKPYVYKTTDYGAHWQRIDSGLPDNASTLVVREDPRQQGFLAAGTMTGVWISHDDGAHWNKLVTHAFPTTPVWDLNYAQGDLVLGTHGNGIWVFDHMAPLAQWRPAMAQDALHVFTPSIGIEWQRWSRGEGAEPAFTTPNPPTGVILDYWLPKALTPSAAEKAGKQTPVRIVVTDARGDVVATRWGPAKAGINRFAWDMTWDGYTRLDFGDRHIKSANNSGPLALPGTYTVTISADGVSKAVPVTLQYDPNQQFDAAANTAALQAALATRNQVDALNQMLNRLTAWQGALKAYEVKAQDTGSSMDATQRGLLAQAQVLDKQVTALRDGIYNPLLQHEVIEDDIHYLQDLHANLEMTYGLVSGLQDQAPTPPMHGLMQEYGGQLMQKLDAFNGLLGNGVAQWNAAAYKAGAPTLPGGAPIGVVPAPLIGT</sequence>
<dbReference type="STRING" id="993689.GCA_002077135_00508"/>
<dbReference type="GO" id="GO:0010411">
    <property type="term" value="P:xyloglucan metabolic process"/>
    <property type="evidence" value="ECO:0007669"/>
    <property type="project" value="TreeGrafter"/>
</dbReference>
<feature type="chain" id="PRO_5021015621" description="Glycosyl hydrolase" evidence="1">
    <location>
        <begin position="17"/>
        <end position="1060"/>
    </location>
</feature>
<evidence type="ECO:0000256" key="1">
    <source>
        <dbReference type="SAM" id="SignalP"/>
    </source>
</evidence>
<evidence type="ECO:0000313" key="2">
    <source>
        <dbReference type="EMBL" id="THD10788.1"/>
    </source>
</evidence>
<dbReference type="PANTHER" id="PTHR43739">
    <property type="entry name" value="XYLOGLUCANASE (EUROFUNG)"/>
    <property type="match status" value="1"/>
</dbReference>
<dbReference type="Gene3D" id="2.60.40.4070">
    <property type="match status" value="1"/>
</dbReference>
<accession>A0A4S3KQQ2</accession>
<feature type="signal peptide" evidence="1">
    <location>
        <begin position="1"/>
        <end position="16"/>
    </location>
</feature>
<dbReference type="Gene3D" id="2.130.10.10">
    <property type="entry name" value="YVTN repeat-like/Quinoprotein amine dehydrogenase"/>
    <property type="match status" value="4"/>
</dbReference>
<organism evidence="2 3">
    <name type="scientific">Metallibacterium scheffleri</name>
    <dbReference type="NCBI Taxonomy" id="993689"/>
    <lineage>
        <taxon>Bacteria</taxon>
        <taxon>Pseudomonadati</taxon>
        <taxon>Pseudomonadota</taxon>
        <taxon>Gammaproteobacteria</taxon>
        <taxon>Lysobacterales</taxon>
        <taxon>Rhodanobacteraceae</taxon>
        <taxon>Metallibacterium</taxon>
    </lineage>
</organism>
<keyword evidence="3" id="KW-1185">Reference proteome</keyword>
<dbReference type="InterPro" id="IPR052025">
    <property type="entry name" value="Xyloglucanase_GH74"/>
</dbReference>
<dbReference type="SUPFAM" id="SSF50939">
    <property type="entry name" value="Sialidases"/>
    <property type="match status" value="1"/>
</dbReference>
<name>A0A4S3KQQ2_9GAMM</name>
<dbReference type="PANTHER" id="PTHR43739:SF5">
    <property type="entry name" value="EXO-ALPHA-SIALIDASE"/>
    <property type="match status" value="1"/>
</dbReference>
<evidence type="ECO:0008006" key="4">
    <source>
        <dbReference type="Google" id="ProtNLM"/>
    </source>
</evidence>
<dbReference type="InterPro" id="IPR015943">
    <property type="entry name" value="WD40/YVTN_repeat-like_dom_sf"/>
</dbReference>
<dbReference type="InterPro" id="IPR036278">
    <property type="entry name" value="Sialidase_sf"/>
</dbReference>
<dbReference type="CDD" id="cd15482">
    <property type="entry name" value="Sialidase_non-viral"/>
    <property type="match status" value="3"/>
</dbReference>
<proteinExistence type="predicted"/>
<dbReference type="SUPFAM" id="SSF110296">
    <property type="entry name" value="Oligoxyloglucan reducing end-specific cellobiohydrolase"/>
    <property type="match status" value="1"/>
</dbReference>
<dbReference type="EMBL" id="MWQO01000021">
    <property type="protein sequence ID" value="THD10788.1"/>
    <property type="molecule type" value="Genomic_DNA"/>
</dbReference>
<keyword evidence="1" id="KW-0732">Signal</keyword>
<reference evidence="2 3" key="1">
    <citation type="submission" date="2017-02" db="EMBL/GenBank/DDBJ databases">
        <title>Whole genome sequencing of Metallibacterium scheffleri DSM 24874 (T).</title>
        <authorList>
            <person name="Kumar S."/>
            <person name="Patil P."/>
            <person name="Patil P.B."/>
        </authorList>
    </citation>
    <scope>NUCLEOTIDE SEQUENCE [LARGE SCALE GENOMIC DNA]</scope>
    <source>
        <strain evidence="2 3">DSM 24874</strain>
    </source>
</reference>
<evidence type="ECO:0000313" key="3">
    <source>
        <dbReference type="Proteomes" id="UP000307749"/>
    </source>
</evidence>
<dbReference type="AlphaFoldDB" id="A0A4S3KQQ2"/>
<gene>
    <name evidence="2" type="ORF">B1806_06660</name>
</gene>
<dbReference type="Proteomes" id="UP000307749">
    <property type="component" value="Unassembled WGS sequence"/>
</dbReference>